<protein>
    <recommendedName>
        <fullName evidence="8 9">Dephospho-CoA kinase</fullName>
        <ecNumber evidence="8 9">2.7.1.24</ecNumber>
    </recommendedName>
    <alternativeName>
        <fullName evidence="8">Dephosphocoenzyme A kinase</fullName>
    </alternativeName>
</protein>
<dbReference type="InterPro" id="IPR001977">
    <property type="entry name" value="Depp_CoAkinase"/>
</dbReference>
<evidence type="ECO:0000313" key="12">
    <source>
        <dbReference type="Proteomes" id="UP000037784"/>
    </source>
</evidence>
<evidence type="ECO:0000313" key="11">
    <source>
        <dbReference type="EMBL" id="GAP61838.1"/>
    </source>
</evidence>
<evidence type="ECO:0000256" key="2">
    <source>
        <dbReference type="ARBA" id="ARBA00022490"/>
    </source>
</evidence>
<evidence type="ECO:0000256" key="6">
    <source>
        <dbReference type="ARBA" id="ARBA00022840"/>
    </source>
</evidence>
<accession>A0A0M9UBH0</accession>
<comment type="catalytic activity">
    <reaction evidence="8">
        <text>3'-dephospho-CoA + ATP = ADP + CoA + H(+)</text>
        <dbReference type="Rhea" id="RHEA:18245"/>
        <dbReference type="ChEBI" id="CHEBI:15378"/>
        <dbReference type="ChEBI" id="CHEBI:30616"/>
        <dbReference type="ChEBI" id="CHEBI:57287"/>
        <dbReference type="ChEBI" id="CHEBI:57328"/>
        <dbReference type="ChEBI" id="CHEBI:456216"/>
        <dbReference type="EC" id="2.7.1.24"/>
    </reaction>
</comment>
<dbReference type="InParanoid" id="A0A0M9UBH0"/>
<dbReference type="CDD" id="cd02022">
    <property type="entry name" value="DPCK"/>
    <property type="match status" value="1"/>
</dbReference>
<dbReference type="NCBIfam" id="TIGR00152">
    <property type="entry name" value="dephospho-CoA kinase"/>
    <property type="match status" value="1"/>
</dbReference>
<comment type="caution">
    <text evidence="11">The sequence shown here is derived from an EMBL/GenBank/DDBJ whole genome shotgun (WGS) entry which is preliminary data.</text>
</comment>
<keyword evidence="7 8" id="KW-0173">Coenzyme A biosynthesis</keyword>
<dbReference type="STRING" id="872965.SE16_10485"/>
<dbReference type="InterPro" id="IPR027417">
    <property type="entry name" value="P-loop_NTPase"/>
</dbReference>
<dbReference type="HAMAP" id="MF_00376">
    <property type="entry name" value="Dephospho_CoA_kinase"/>
    <property type="match status" value="1"/>
</dbReference>
<evidence type="ECO:0000256" key="7">
    <source>
        <dbReference type="ARBA" id="ARBA00022993"/>
    </source>
</evidence>
<dbReference type="GO" id="GO:0005737">
    <property type="term" value="C:cytoplasm"/>
    <property type="evidence" value="ECO:0007669"/>
    <property type="project" value="UniProtKB-SubCell"/>
</dbReference>
<dbReference type="EMBL" id="BBZA01000015">
    <property type="protein sequence ID" value="GAP61838.1"/>
    <property type="molecule type" value="Genomic_DNA"/>
</dbReference>
<feature type="binding site" evidence="8">
    <location>
        <begin position="41"/>
        <end position="46"/>
    </location>
    <ligand>
        <name>ATP</name>
        <dbReference type="ChEBI" id="CHEBI:30616"/>
    </ligand>
</feature>
<dbReference type="FunCoup" id="A0A0M9UBH0">
    <property type="interactions" value="424"/>
</dbReference>
<keyword evidence="5 8" id="KW-0418">Kinase</keyword>
<evidence type="ECO:0000256" key="5">
    <source>
        <dbReference type="ARBA" id="ARBA00022777"/>
    </source>
</evidence>
<comment type="subcellular location">
    <subcellularLocation>
        <location evidence="8">Cytoplasm</location>
    </subcellularLocation>
</comment>
<organism evidence="11 12">
    <name type="scientific">Ardenticatena maritima</name>
    <dbReference type="NCBI Taxonomy" id="872965"/>
    <lineage>
        <taxon>Bacteria</taxon>
        <taxon>Bacillati</taxon>
        <taxon>Chloroflexota</taxon>
        <taxon>Ardenticatenia</taxon>
        <taxon>Ardenticatenales</taxon>
        <taxon>Ardenticatenaceae</taxon>
        <taxon>Ardenticatena</taxon>
    </lineage>
</organism>
<gene>
    <name evidence="8 11" type="primary">coaE</name>
    <name evidence="11" type="ORF">ARMA_0261</name>
</gene>
<dbReference type="UniPathway" id="UPA00241">
    <property type="reaction ID" value="UER00356"/>
</dbReference>
<name>A0A0M9UBH0_9CHLR</name>
<reference evidence="12" key="2">
    <citation type="submission" date="2015-08" db="EMBL/GenBank/DDBJ databases">
        <title>Draft Genome Sequence of a Heterotrophic Facultative Anaerobic Bacterium Ardenticatena maritima Strain 110S.</title>
        <authorList>
            <person name="Kawaichi S."/>
            <person name="Yoshida T."/>
            <person name="Sako Y."/>
            <person name="Nakamura R."/>
        </authorList>
    </citation>
    <scope>NUCLEOTIDE SEQUENCE [LARGE SCALE GENOMIC DNA]</scope>
    <source>
        <strain evidence="12">110S</strain>
    </source>
</reference>
<sequence length="249" mass="27519">MARIKWGKRLLQTSLANSIIRLSANFKEYPMKIIGLTGNIASGKSTVLRMLRERGAETLDADKVVHALFAPGTPVTQAIAATFGEDVLNADGSVNRKVLGARVFSDPDALRRLEAIVHPAVGRAIEEAIAEARRRPNPPPAFVIEAVKLVETGRYRLADSLWLVVADPEVQLQRLMNDRGLSREEALARLQAQPPLEEKRRLADVIIENNGSLEDLRRQVETAWQHLMQTPNKEGSTEQCDAFGTNTPT</sequence>
<dbReference type="PANTHER" id="PTHR10695:SF46">
    <property type="entry name" value="BIFUNCTIONAL COENZYME A SYNTHASE-RELATED"/>
    <property type="match status" value="1"/>
</dbReference>
<dbReference type="Gene3D" id="3.40.50.300">
    <property type="entry name" value="P-loop containing nucleotide triphosphate hydrolases"/>
    <property type="match status" value="1"/>
</dbReference>
<dbReference type="EC" id="2.7.1.24" evidence="8 9"/>
<keyword evidence="4 8" id="KW-0547">Nucleotide-binding</keyword>
<dbReference type="PROSITE" id="PS51219">
    <property type="entry name" value="DPCK"/>
    <property type="match status" value="1"/>
</dbReference>
<dbReference type="GO" id="GO:0005524">
    <property type="term" value="F:ATP binding"/>
    <property type="evidence" value="ECO:0007669"/>
    <property type="project" value="UniProtKB-UniRule"/>
</dbReference>
<dbReference type="FunFam" id="3.40.50.300:FF:000991">
    <property type="entry name" value="Dephospho-CoA kinase"/>
    <property type="match status" value="1"/>
</dbReference>
<dbReference type="PANTHER" id="PTHR10695">
    <property type="entry name" value="DEPHOSPHO-COA KINASE-RELATED"/>
    <property type="match status" value="1"/>
</dbReference>
<keyword evidence="2 8" id="KW-0963">Cytoplasm</keyword>
<feature type="region of interest" description="Disordered" evidence="10">
    <location>
        <begin position="230"/>
        <end position="249"/>
    </location>
</feature>
<keyword evidence="6 8" id="KW-0067">ATP-binding</keyword>
<dbReference type="SUPFAM" id="SSF52540">
    <property type="entry name" value="P-loop containing nucleoside triphosphate hydrolases"/>
    <property type="match status" value="1"/>
</dbReference>
<dbReference type="GO" id="GO:0015937">
    <property type="term" value="P:coenzyme A biosynthetic process"/>
    <property type="evidence" value="ECO:0007669"/>
    <property type="project" value="UniProtKB-UniRule"/>
</dbReference>
<dbReference type="AlphaFoldDB" id="A0A0M9UBH0"/>
<dbReference type="Pfam" id="PF01121">
    <property type="entry name" value="CoaE"/>
    <property type="match status" value="1"/>
</dbReference>
<comment type="similarity">
    <text evidence="1 8">Belongs to the CoaE family.</text>
</comment>
<comment type="pathway">
    <text evidence="8">Cofactor biosynthesis; coenzyme A biosynthesis; CoA from (R)-pantothenate: step 5/5.</text>
</comment>
<evidence type="ECO:0000256" key="3">
    <source>
        <dbReference type="ARBA" id="ARBA00022679"/>
    </source>
</evidence>
<comment type="function">
    <text evidence="8">Catalyzes the phosphorylation of the 3'-hydroxyl group of dephosphocoenzyme A to form coenzyme A.</text>
</comment>
<dbReference type="GO" id="GO:0004140">
    <property type="term" value="F:dephospho-CoA kinase activity"/>
    <property type="evidence" value="ECO:0007669"/>
    <property type="project" value="UniProtKB-UniRule"/>
</dbReference>
<keyword evidence="3 8" id="KW-0808">Transferase</keyword>
<proteinExistence type="inferred from homology"/>
<evidence type="ECO:0000256" key="10">
    <source>
        <dbReference type="SAM" id="MobiDB-lite"/>
    </source>
</evidence>
<evidence type="ECO:0000256" key="1">
    <source>
        <dbReference type="ARBA" id="ARBA00009018"/>
    </source>
</evidence>
<evidence type="ECO:0000256" key="8">
    <source>
        <dbReference type="HAMAP-Rule" id="MF_00376"/>
    </source>
</evidence>
<evidence type="ECO:0000256" key="9">
    <source>
        <dbReference type="NCBIfam" id="TIGR00152"/>
    </source>
</evidence>
<dbReference type="Proteomes" id="UP000037784">
    <property type="component" value="Unassembled WGS sequence"/>
</dbReference>
<keyword evidence="12" id="KW-1185">Reference proteome</keyword>
<evidence type="ECO:0000256" key="4">
    <source>
        <dbReference type="ARBA" id="ARBA00022741"/>
    </source>
</evidence>
<reference evidence="11 12" key="1">
    <citation type="journal article" date="2015" name="Genome Announc.">
        <title>Draft Genome Sequence of a Heterotrophic Facultative Anaerobic Thermophilic Bacterium, Ardenticatena maritima Strain 110ST.</title>
        <authorList>
            <person name="Kawaichi S."/>
            <person name="Yoshida T."/>
            <person name="Sako Y."/>
            <person name="Nakamura R."/>
        </authorList>
    </citation>
    <scope>NUCLEOTIDE SEQUENCE [LARGE SCALE GENOMIC DNA]</scope>
    <source>
        <strain evidence="11 12">110S</strain>
    </source>
</reference>